<dbReference type="EMBL" id="CP001744">
    <property type="protein sequence ID" value="ADG68674.1"/>
    <property type="molecule type" value="Genomic_DNA"/>
</dbReference>
<dbReference type="InterPro" id="IPR058626">
    <property type="entry name" value="MdtA-like_b-barrel"/>
</dbReference>
<feature type="domain" description="Multidrug resistance protein MdtA-like barrel-sandwich hybrid" evidence="4">
    <location>
        <begin position="136"/>
        <end position="257"/>
    </location>
</feature>
<evidence type="ECO:0000313" key="7">
    <source>
        <dbReference type="Proteomes" id="UP000002220"/>
    </source>
</evidence>
<dbReference type="Gene3D" id="2.40.420.20">
    <property type="match status" value="1"/>
</dbReference>
<evidence type="ECO:0000256" key="3">
    <source>
        <dbReference type="SAM" id="MobiDB-lite"/>
    </source>
</evidence>
<dbReference type="GO" id="GO:0005886">
    <property type="term" value="C:plasma membrane"/>
    <property type="evidence" value="ECO:0007669"/>
    <property type="project" value="TreeGrafter"/>
</dbReference>
<dbReference type="PANTHER" id="PTHR30158">
    <property type="entry name" value="ACRA/E-RELATED COMPONENT OF DRUG EFFLUX TRANSPORTER"/>
    <property type="match status" value="1"/>
</dbReference>
<organism evidence="6 7">
    <name type="scientific">Planctopirus limnophila (strain ATCC 43296 / DSM 3776 / IFAM 1008 / Mu 290)</name>
    <name type="common">Planctomyces limnophilus</name>
    <dbReference type="NCBI Taxonomy" id="521674"/>
    <lineage>
        <taxon>Bacteria</taxon>
        <taxon>Pseudomonadati</taxon>
        <taxon>Planctomycetota</taxon>
        <taxon>Planctomycetia</taxon>
        <taxon>Planctomycetales</taxon>
        <taxon>Planctomycetaceae</taxon>
        <taxon>Planctopirus</taxon>
    </lineage>
</organism>
<accession>D5SRI1</accession>
<dbReference type="Gene3D" id="2.40.30.170">
    <property type="match status" value="1"/>
</dbReference>
<evidence type="ECO:0000256" key="2">
    <source>
        <dbReference type="SAM" id="Coils"/>
    </source>
</evidence>
<feature type="domain" description="Multidrug resistance protein MdtA-like beta-barrel" evidence="5">
    <location>
        <begin position="270"/>
        <end position="348"/>
    </location>
</feature>
<feature type="compositionally biased region" description="Basic and acidic residues" evidence="3">
    <location>
        <begin position="382"/>
        <end position="400"/>
    </location>
</feature>
<dbReference type="STRING" id="521674.Plim_2852"/>
<dbReference type="Pfam" id="PF25917">
    <property type="entry name" value="BSH_RND"/>
    <property type="match status" value="1"/>
</dbReference>
<name>D5SRI1_PLAL2</name>
<dbReference type="Gene3D" id="1.10.287.470">
    <property type="entry name" value="Helix hairpin bin"/>
    <property type="match status" value="1"/>
</dbReference>
<comment type="similarity">
    <text evidence="1">Belongs to the membrane fusion protein (MFP) (TC 8.A.1) family.</text>
</comment>
<dbReference type="Pfam" id="PF25944">
    <property type="entry name" value="Beta-barrel_RND"/>
    <property type="match status" value="1"/>
</dbReference>
<dbReference type="HOGENOM" id="CLU_523588_0_0_0"/>
<evidence type="ECO:0000259" key="5">
    <source>
        <dbReference type="Pfam" id="PF25944"/>
    </source>
</evidence>
<dbReference type="KEGG" id="plm:Plim_2852"/>
<dbReference type="PANTHER" id="PTHR30158:SF23">
    <property type="entry name" value="MULTIDRUG RESISTANCE PROTEIN MEXA"/>
    <property type="match status" value="1"/>
</dbReference>
<dbReference type="GO" id="GO:0030313">
    <property type="term" value="C:cell envelope"/>
    <property type="evidence" value="ECO:0007669"/>
    <property type="project" value="UniProtKB-SubCell"/>
</dbReference>
<evidence type="ECO:0000313" key="6">
    <source>
        <dbReference type="EMBL" id="ADG68674.1"/>
    </source>
</evidence>
<dbReference type="SUPFAM" id="SSF111369">
    <property type="entry name" value="HlyD-like secretion proteins"/>
    <property type="match status" value="1"/>
</dbReference>
<feature type="compositionally biased region" description="Basic and acidic residues" evidence="3">
    <location>
        <begin position="424"/>
        <end position="439"/>
    </location>
</feature>
<dbReference type="NCBIfam" id="TIGR01730">
    <property type="entry name" value="RND_mfp"/>
    <property type="match status" value="1"/>
</dbReference>
<reference evidence="6 7" key="1">
    <citation type="journal article" date="2010" name="Stand. Genomic Sci.">
        <title>Complete genome sequence of Planctomyces limnophilus type strain (Mu 290).</title>
        <authorList>
            <person name="Labutti K."/>
            <person name="Sikorski J."/>
            <person name="Schneider S."/>
            <person name="Nolan M."/>
            <person name="Lucas S."/>
            <person name="Glavina Del Rio T."/>
            <person name="Tice H."/>
            <person name="Cheng J.F."/>
            <person name="Goodwin L."/>
            <person name="Pitluck S."/>
            <person name="Liolios K."/>
            <person name="Ivanova N."/>
            <person name="Mavromatis K."/>
            <person name="Mikhailova N."/>
            <person name="Pati A."/>
            <person name="Chen A."/>
            <person name="Palaniappan K."/>
            <person name="Land M."/>
            <person name="Hauser L."/>
            <person name="Chang Y.J."/>
            <person name="Jeffries C.D."/>
            <person name="Tindall B.J."/>
            <person name="Rohde M."/>
            <person name="Goker M."/>
            <person name="Woyke T."/>
            <person name="Bristow J."/>
            <person name="Eisen J.A."/>
            <person name="Markowitz V."/>
            <person name="Hugenholtz P."/>
            <person name="Kyrpides N.C."/>
            <person name="Klenk H.P."/>
            <person name="Lapidus A."/>
        </authorList>
    </citation>
    <scope>NUCLEOTIDE SEQUENCE [LARGE SCALE GENOMIC DNA]</scope>
    <source>
        <strain evidence="7">ATCC 43296 / DSM 3776 / IFAM 1008 / 290</strain>
    </source>
</reference>
<dbReference type="GO" id="GO:0046677">
    <property type="term" value="P:response to antibiotic"/>
    <property type="evidence" value="ECO:0007669"/>
    <property type="project" value="TreeGrafter"/>
</dbReference>
<dbReference type="Gene3D" id="2.40.50.100">
    <property type="match status" value="1"/>
</dbReference>
<feature type="region of interest" description="Disordered" evidence="3">
    <location>
        <begin position="379"/>
        <end position="439"/>
    </location>
</feature>
<dbReference type="eggNOG" id="COG0845">
    <property type="taxonomic scope" value="Bacteria"/>
</dbReference>
<keyword evidence="2" id="KW-0175">Coiled coil</keyword>
<evidence type="ECO:0000256" key="1">
    <source>
        <dbReference type="ARBA" id="ARBA00009477"/>
    </source>
</evidence>
<dbReference type="Proteomes" id="UP000002220">
    <property type="component" value="Chromosome"/>
</dbReference>
<dbReference type="AlphaFoldDB" id="D5SRI1"/>
<protein>
    <submittedName>
        <fullName evidence="6">Efflux transporter, RND family, MFP subunit</fullName>
    </submittedName>
</protein>
<proteinExistence type="inferred from homology"/>
<gene>
    <name evidence="6" type="ordered locus">Plim_2852</name>
</gene>
<dbReference type="InterPro" id="IPR058625">
    <property type="entry name" value="MdtA-like_BSH"/>
</dbReference>
<dbReference type="InterPro" id="IPR006143">
    <property type="entry name" value="RND_pump_MFP"/>
</dbReference>
<dbReference type="GO" id="GO:0022857">
    <property type="term" value="F:transmembrane transporter activity"/>
    <property type="evidence" value="ECO:0007669"/>
    <property type="project" value="InterPro"/>
</dbReference>
<evidence type="ECO:0000259" key="4">
    <source>
        <dbReference type="Pfam" id="PF25917"/>
    </source>
</evidence>
<feature type="coiled-coil region" evidence="2">
    <location>
        <begin position="207"/>
        <end position="234"/>
    </location>
</feature>
<keyword evidence="7" id="KW-1185">Reference proteome</keyword>
<sequence>MQEVFNMPNFFCKATMRLELLKSILMGRHPFHGHASIFKCRSFCLPEVRQSNCLKAIKMQSRFHQLKRHCSPACSRTWRSWCPLAFAAALIVTIAGCAKRLEEHHAEHHLVKVTSAIAKDMQITEQYVSQIHSCRHIELRALESGYLEEIKIKEGQFVKKGDILFRVLATLYQARLESDIAEAQLVEIEYKNTKKLFEQKVVSEQEVALAQAKLAKANAKVKLAQAELNFTEVKAPFDGIIDRLRQQQGSLVAEGDILTTLSDNNVMWAYFNVPEARYLAYQQEVKDGQADVKVELVLANHTTFPLPGKITAIEADFNNTTGNIAFRADFPNPEQLLRHGQTGTILLHKTLKDAVVIPQRATFEILAKRFVYVVEPVPEGDGEGKDESEMADSHHAQAHTEDDDDDEKKDKKPSAKPAPKRPPLPHEKKPHDDKHHDDHLKKLSPEHHAEHHANTLKGIVRQREIEIRNEMDDIFIIRSGLKAGEKIVLEGVRQVRDGDEVEFEYIDPVEVLGHLKNKAE</sequence>